<dbReference type="CDD" id="cd11322">
    <property type="entry name" value="AmyAc_Glg_BE"/>
    <property type="match status" value="1"/>
</dbReference>
<dbReference type="SUPFAM" id="SSF81296">
    <property type="entry name" value="E set domains"/>
    <property type="match status" value="2"/>
</dbReference>
<evidence type="ECO:0000313" key="14">
    <source>
        <dbReference type="EMBL" id="MBB6208761.1"/>
    </source>
</evidence>
<dbReference type="FunFam" id="2.60.40.10:FF:000169">
    <property type="entry name" value="1,4-alpha-glucan branching enzyme GlgB"/>
    <property type="match status" value="1"/>
</dbReference>
<comment type="subunit">
    <text evidence="10">Monomer.</text>
</comment>
<dbReference type="Proteomes" id="UP000544872">
    <property type="component" value="Unassembled WGS sequence"/>
</dbReference>
<dbReference type="EMBL" id="JACIIX010000001">
    <property type="protein sequence ID" value="MBB6208761.1"/>
    <property type="molecule type" value="Genomic_DNA"/>
</dbReference>
<dbReference type="InterPro" id="IPR017853">
    <property type="entry name" value="GH"/>
</dbReference>
<dbReference type="Gene3D" id="2.60.40.1180">
    <property type="entry name" value="Golgi alpha-mannosidase II"/>
    <property type="match status" value="1"/>
</dbReference>
<evidence type="ECO:0000256" key="11">
    <source>
        <dbReference type="PIRSR" id="PIRSR000463-1"/>
    </source>
</evidence>
<dbReference type="InterPro" id="IPR044143">
    <property type="entry name" value="GlgB_N_E_set_prok"/>
</dbReference>
<protein>
    <recommendedName>
        <fullName evidence="10">1,4-alpha-glucan branching enzyme GlgB</fullName>
        <ecNumber evidence="10">2.4.1.18</ecNumber>
    </recommendedName>
    <alternativeName>
        <fullName evidence="10">1,4-alpha-D-glucan:1,4-alpha-D-glucan 6-glucosyl-transferase</fullName>
    </alternativeName>
    <alternativeName>
        <fullName evidence="10">Alpha-(1-&gt;4)-glucan branching enzyme</fullName>
    </alternativeName>
    <alternativeName>
        <fullName evidence="10">Glycogen branching enzyme</fullName>
        <shortName evidence="10">BE</shortName>
    </alternativeName>
</protein>
<dbReference type="Pfam" id="PF02806">
    <property type="entry name" value="Alpha-amylase_C"/>
    <property type="match status" value="1"/>
</dbReference>
<dbReference type="NCBIfam" id="NF008967">
    <property type="entry name" value="PRK12313.1"/>
    <property type="match status" value="1"/>
</dbReference>
<dbReference type="NCBIfam" id="TIGR01515">
    <property type="entry name" value="branching_enzym"/>
    <property type="match status" value="1"/>
</dbReference>
<dbReference type="InterPro" id="IPR004193">
    <property type="entry name" value="Glyco_hydro_13_N"/>
</dbReference>
<dbReference type="SUPFAM" id="SSF51011">
    <property type="entry name" value="Glycosyl hydrolase domain"/>
    <property type="match status" value="1"/>
</dbReference>
<dbReference type="HAMAP" id="MF_00685">
    <property type="entry name" value="GlgB"/>
    <property type="match status" value="1"/>
</dbReference>
<feature type="compositionally biased region" description="Basic residues" evidence="12">
    <location>
        <begin position="1"/>
        <end position="10"/>
    </location>
</feature>
<dbReference type="PIRSF" id="PIRSF000463">
    <property type="entry name" value="GlgB"/>
    <property type="match status" value="1"/>
</dbReference>
<dbReference type="SUPFAM" id="SSF51445">
    <property type="entry name" value="(Trans)glycosidases"/>
    <property type="match status" value="1"/>
</dbReference>
<dbReference type="EC" id="2.4.1.18" evidence="10"/>
<dbReference type="GO" id="GO:0005978">
    <property type="term" value="P:glycogen biosynthetic process"/>
    <property type="evidence" value="ECO:0007669"/>
    <property type="project" value="UniProtKB-UniRule"/>
</dbReference>
<reference evidence="14 15" key="1">
    <citation type="submission" date="2020-08" db="EMBL/GenBank/DDBJ databases">
        <title>Genomic Encyclopedia of Type Strains, Phase IV (KMG-IV): sequencing the most valuable type-strain genomes for metagenomic binning, comparative biology and taxonomic classification.</title>
        <authorList>
            <person name="Goeker M."/>
        </authorList>
    </citation>
    <scope>NUCLEOTIDE SEQUENCE [LARGE SCALE GENOMIC DNA]</scope>
    <source>
        <strain evidence="14 15">DSM 11590</strain>
    </source>
</reference>
<evidence type="ECO:0000256" key="6">
    <source>
        <dbReference type="ARBA" id="ARBA00022676"/>
    </source>
</evidence>
<evidence type="ECO:0000313" key="15">
    <source>
        <dbReference type="Proteomes" id="UP000544872"/>
    </source>
</evidence>
<dbReference type="InterPro" id="IPR037439">
    <property type="entry name" value="Branching_enzy"/>
</dbReference>
<dbReference type="Pfam" id="PF22019">
    <property type="entry name" value="GlgB_N"/>
    <property type="match status" value="1"/>
</dbReference>
<evidence type="ECO:0000256" key="2">
    <source>
        <dbReference type="ARBA" id="ARBA00002953"/>
    </source>
</evidence>
<feature type="active site" description="Nucleophile" evidence="10 11">
    <location>
        <position position="422"/>
    </location>
</feature>
<evidence type="ECO:0000256" key="8">
    <source>
        <dbReference type="ARBA" id="ARBA00023056"/>
    </source>
</evidence>
<evidence type="ECO:0000256" key="12">
    <source>
        <dbReference type="SAM" id="MobiDB-lite"/>
    </source>
</evidence>
<dbReference type="CDD" id="cd02855">
    <property type="entry name" value="E_set_GBE_prok_N"/>
    <property type="match status" value="1"/>
</dbReference>
<dbReference type="AlphaFoldDB" id="A0A7W9ZC84"/>
<name>A0A7W9ZC84_NOVIT</name>
<evidence type="ECO:0000256" key="1">
    <source>
        <dbReference type="ARBA" id="ARBA00000826"/>
    </source>
</evidence>
<dbReference type="NCBIfam" id="NF003811">
    <property type="entry name" value="PRK05402.1"/>
    <property type="match status" value="1"/>
</dbReference>
<evidence type="ECO:0000256" key="9">
    <source>
        <dbReference type="ARBA" id="ARBA00023277"/>
    </source>
</evidence>
<organism evidence="14 15">
    <name type="scientific">Novispirillum itersonii</name>
    <name type="common">Aquaspirillum itersonii</name>
    <dbReference type="NCBI Taxonomy" id="189"/>
    <lineage>
        <taxon>Bacteria</taxon>
        <taxon>Pseudomonadati</taxon>
        <taxon>Pseudomonadota</taxon>
        <taxon>Alphaproteobacteria</taxon>
        <taxon>Rhodospirillales</taxon>
        <taxon>Novispirillaceae</taxon>
        <taxon>Novispirillum</taxon>
    </lineage>
</organism>
<evidence type="ECO:0000256" key="5">
    <source>
        <dbReference type="ARBA" id="ARBA00022600"/>
    </source>
</evidence>
<evidence type="ECO:0000256" key="3">
    <source>
        <dbReference type="ARBA" id="ARBA00004964"/>
    </source>
</evidence>
<comment type="caution">
    <text evidence="14">The sequence shown here is derived from an EMBL/GenBank/DDBJ whole genome shotgun (WGS) entry which is preliminary data.</text>
</comment>
<dbReference type="InterPro" id="IPR006047">
    <property type="entry name" value="GH13_cat_dom"/>
</dbReference>
<keyword evidence="6 10" id="KW-0328">Glycosyltransferase</keyword>
<dbReference type="InterPro" id="IPR006048">
    <property type="entry name" value="A-amylase/branching_C"/>
</dbReference>
<keyword evidence="5 10" id="KW-0321">Glycogen metabolism</keyword>
<evidence type="ECO:0000256" key="7">
    <source>
        <dbReference type="ARBA" id="ARBA00022679"/>
    </source>
</evidence>
<evidence type="ECO:0000259" key="13">
    <source>
        <dbReference type="SMART" id="SM00642"/>
    </source>
</evidence>
<comment type="catalytic activity">
    <reaction evidence="1 10">
        <text>Transfers a segment of a (1-&gt;4)-alpha-D-glucan chain to a primary hydroxy group in a similar glucan chain.</text>
        <dbReference type="EC" id="2.4.1.18"/>
    </reaction>
</comment>
<proteinExistence type="inferred from homology"/>
<dbReference type="FunFam" id="2.60.40.1180:FF:000002">
    <property type="entry name" value="1,4-alpha-glucan branching enzyme GlgB"/>
    <property type="match status" value="1"/>
</dbReference>
<dbReference type="InterPro" id="IPR014756">
    <property type="entry name" value="Ig_E-set"/>
</dbReference>
<dbReference type="InterPro" id="IPR006407">
    <property type="entry name" value="GlgB"/>
</dbReference>
<gene>
    <name evidence="10" type="primary">glgB</name>
    <name evidence="14" type="ORF">FHS48_000142</name>
</gene>
<dbReference type="SMART" id="SM00642">
    <property type="entry name" value="Aamy"/>
    <property type="match status" value="1"/>
</dbReference>
<comment type="similarity">
    <text evidence="4 10">Belongs to the glycosyl hydrolase 13 family. GlgB subfamily.</text>
</comment>
<comment type="pathway">
    <text evidence="3 10">Glycan biosynthesis; glycogen biosynthesis.</text>
</comment>
<dbReference type="GO" id="GO:0003844">
    <property type="term" value="F:1,4-alpha-glucan branching enzyme activity"/>
    <property type="evidence" value="ECO:0007669"/>
    <property type="project" value="UniProtKB-UniRule"/>
</dbReference>
<comment type="function">
    <text evidence="2 10">Catalyzes the formation of the alpha-1,6-glucosidic linkages in glycogen by scission of a 1,4-alpha-linked oligosaccharide from growing alpha-1,4-glucan chains and the subsequent attachment of the oligosaccharide to the alpha-1,6 position.</text>
</comment>
<dbReference type="Pfam" id="PF02922">
    <property type="entry name" value="CBM_48"/>
    <property type="match status" value="1"/>
</dbReference>
<keyword evidence="9 10" id="KW-0119">Carbohydrate metabolism</keyword>
<feature type="active site" description="Proton donor" evidence="10 11">
    <location>
        <position position="475"/>
    </location>
</feature>
<keyword evidence="8 10" id="KW-0320">Glycogen biosynthesis</keyword>
<dbReference type="InterPro" id="IPR013783">
    <property type="entry name" value="Ig-like_fold"/>
</dbReference>
<dbReference type="PANTHER" id="PTHR43651:SF3">
    <property type="entry name" value="1,4-ALPHA-GLUCAN-BRANCHING ENZYME"/>
    <property type="match status" value="1"/>
</dbReference>
<dbReference type="InterPro" id="IPR013780">
    <property type="entry name" value="Glyco_hydro_b"/>
</dbReference>
<dbReference type="PANTHER" id="PTHR43651">
    <property type="entry name" value="1,4-ALPHA-GLUCAN-BRANCHING ENZYME"/>
    <property type="match status" value="1"/>
</dbReference>
<dbReference type="InterPro" id="IPR054169">
    <property type="entry name" value="GlgB_N"/>
</dbReference>
<dbReference type="GO" id="GO:0043169">
    <property type="term" value="F:cation binding"/>
    <property type="evidence" value="ECO:0007669"/>
    <property type="project" value="InterPro"/>
</dbReference>
<dbReference type="Pfam" id="PF00128">
    <property type="entry name" value="Alpha-amylase"/>
    <property type="match status" value="1"/>
</dbReference>
<dbReference type="Gene3D" id="3.20.20.80">
    <property type="entry name" value="Glycosidases"/>
    <property type="match status" value="1"/>
</dbReference>
<dbReference type="Gene3D" id="2.60.40.10">
    <property type="entry name" value="Immunoglobulins"/>
    <property type="match status" value="2"/>
</dbReference>
<feature type="region of interest" description="Disordered" evidence="12">
    <location>
        <begin position="1"/>
        <end position="20"/>
    </location>
</feature>
<accession>A0A7W9ZC84</accession>
<feature type="domain" description="Glycosyl hydrolase family 13 catalytic" evidence="13">
    <location>
        <begin position="263"/>
        <end position="611"/>
    </location>
</feature>
<dbReference type="GO" id="GO:0004553">
    <property type="term" value="F:hydrolase activity, hydrolyzing O-glycosyl compounds"/>
    <property type="evidence" value="ECO:0007669"/>
    <property type="project" value="InterPro"/>
</dbReference>
<sequence length="742" mass="83281">MKRHGARTHTRGVPGGMADSILSGDLRDPFSVLGPHFDRDAQETVIRVFRPGADAVAVIDRRSGALIGALDRSHGDGLFSGRFPRLTPPYDYRLRVLYGETAVEAEDPYRFAAWLGELDCHLLAEGTHLTPWTRLGAHPVTMDGVDGTVFSVWAPNARRVSVVGDFNGWDGRIHPMRLHPGCGVWEIFVPGVGPGALYKYELKARDGHLLPLKSDPYAFYAEKRPATASIVHGLQPYDWQDGAWMDTRRRDGHRLDGPVSIYELHAGSWKRVPEDGNRFLTWAELADQLVPYVRDLGFTHIELLPVHEHPFDGSWGYQPGSLFAPTSRYGSPEDFKAFIDACHRAGLGVIIDWVPGHFPTDAHALGWFDGTHLYEHSDPRQGRHMDWGTLIYNFGRTEVQHYLIANALYWCREFHIDGLRVDAVASMLYLDYSRKAGEWVPNRHGGNENLEAIAFLRRLNEVVFAHGDGATTMAEESTAWPMVSRPTSVGGLGFGYKWNMGWMHDTLDYFKKDPVHRRWHHNQLTFGLMYAFSENFVLPFSHDEVVHGKSSLFGRMNGDRWQKFANLRAMYAMMWAHPGKKLLFMGGEFAQVREWNHDASLDWHLLDDPLHRGVQGCLKALNAVYRSHPALHQQDFGPQGFDWVDCQDADNSVLSWLRWSAEGTPLLAVCNLTPVVRRGYRIGVPSGGRWAEVLNTDSHWFGGSGQGNDGGITADAVSCHGRPASLALTLPPLSVLYLTPEG</sequence>
<dbReference type="GO" id="GO:0005829">
    <property type="term" value="C:cytosol"/>
    <property type="evidence" value="ECO:0007669"/>
    <property type="project" value="TreeGrafter"/>
</dbReference>
<evidence type="ECO:0000256" key="10">
    <source>
        <dbReference type="HAMAP-Rule" id="MF_00685"/>
    </source>
</evidence>
<keyword evidence="15" id="KW-1185">Reference proteome</keyword>
<keyword evidence="7 10" id="KW-0808">Transferase</keyword>
<dbReference type="UniPathway" id="UPA00164"/>
<dbReference type="FunFam" id="3.20.20.80:FF:000003">
    <property type="entry name" value="1,4-alpha-glucan branching enzyme GlgB"/>
    <property type="match status" value="1"/>
</dbReference>
<evidence type="ECO:0000256" key="4">
    <source>
        <dbReference type="ARBA" id="ARBA00009000"/>
    </source>
</evidence>